<evidence type="ECO:0000313" key="1">
    <source>
        <dbReference type="EMBL" id="MAH64262.1"/>
    </source>
</evidence>
<sequence>MNLSTKLRLQKTKILKTGQFYNIILEHKNYRINEPDQFLENSKIDFFAFLDKENNLHHFNRLCSNQMAKTNLSELLQIPSIRKIEVFELSSLSEKEVNSISLSGLDAITQEQVQILKKLLGAFTGMERNAVKGKEVEFEKYLTENMSDYIDSQDLVV</sequence>
<accession>A0A2D6YM99</accession>
<organism evidence="1 2">
    <name type="scientific">SAR324 cluster bacterium</name>
    <dbReference type="NCBI Taxonomy" id="2024889"/>
    <lineage>
        <taxon>Bacteria</taxon>
        <taxon>Deltaproteobacteria</taxon>
        <taxon>SAR324 cluster</taxon>
    </lineage>
</organism>
<dbReference type="Proteomes" id="UP000226525">
    <property type="component" value="Unassembled WGS sequence"/>
</dbReference>
<gene>
    <name evidence="1" type="ORF">CMN54_12625</name>
</gene>
<protein>
    <submittedName>
        <fullName evidence="1">Uncharacterized protein</fullName>
    </submittedName>
</protein>
<comment type="caution">
    <text evidence="1">The sequence shown here is derived from an EMBL/GenBank/DDBJ whole genome shotgun (WGS) entry which is preliminary data.</text>
</comment>
<dbReference type="EMBL" id="NZEX01000149">
    <property type="protein sequence ID" value="MAH64262.1"/>
    <property type="molecule type" value="Genomic_DNA"/>
</dbReference>
<evidence type="ECO:0000313" key="2">
    <source>
        <dbReference type="Proteomes" id="UP000226525"/>
    </source>
</evidence>
<proteinExistence type="predicted"/>
<name>A0A2D6YM99_9DELT</name>
<reference evidence="2" key="1">
    <citation type="submission" date="2017-09" db="EMBL/GenBank/DDBJ databases">
        <title>The Reconstruction of 2,631 Draft Metagenome-Assembled Genomes from the Global Oceans.</title>
        <authorList>
            <person name="Tully B.J."/>
            <person name="Graham E.D."/>
            <person name="Heidelberg J.F."/>
        </authorList>
    </citation>
    <scope>NUCLEOTIDE SEQUENCE [LARGE SCALE GENOMIC DNA]</scope>
</reference>
<dbReference type="AlphaFoldDB" id="A0A2D6YM99"/>